<dbReference type="eggNOG" id="ENOG5032YNQ">
    <property type="taxonomic scope" value="Bacteria"/>
</dbReference>
<dbReference type="AlphaFoldDB" id="N9VCY0"/>
<reference evidence="2 3" key="1">
    <citation type="journal article" date="2013" name="Genome Announc.">
        <title>Draft Genome Sequence of the Aeromonas diversa Type Strain.</title>
        <authorList>
            <person name="Farfan M."/>
            <person name="Spataro N."/>
            <person name="Sanglas A."/>
            <person name="Albarral V."/>
            <person name="Loren J.G."/>
            <person name="Bosch E."/>
            <person name="Fuste M.C."/>
        </authorList>
    </citation>
    <scope>NUCLEOTIDE SEQUENCE [LARGE SCALE GENOMIC DNA]</scope>
    <source>
        <strain evidence="2 3">2478-85</strain>
    </source>
</reference>
<dbReference type="RefSeq" id="WP_005349218.1">
    <property type="nucleotide sequence ID" value="NZ_APVG01000008.1"/>
</dbReference>
<feature type="chain" id="PRO_5004154195" description="FG-GAP repeat-containing protein" evidence="1">
    <location>
        <begin position="18"/>
        <end position="141"/>
    </location>
</feature>
<evidence type="ECO:0008006" key="4">
    <source>
        <dbReference type="Google" id="ProtNLM"/>
    </source>
</evidence>
<gene>
    <name evidence="2" type="ORF">G114_04971</name>
</gene>
<dbReference type="Pfam" id="PF16743">
    <property type="entry name" value="PliI"/>
    <property type="match status" value="1"/>
</dbReference>
<accession>N9VCY0</accession>
<evidence type="ECO:0000313" key="2">
    <source>
        <dbReference type="EMBL" id="ENY73097.1"/>
    </source>
</evidence>
<protein>
    <recommendedName>
        <fullName evidence="4">FG-GAP repeat-containing protein</fullName>
    </recommendedName>
</protein>
<dbReference type="EMBL" id="APVG01000008">
    <property type="protein sequence ID" value="ENY73097.1"/>
    <property type="molecule type" value="Genomic_DNA"/>
</dbReference>
<dbReference type="OrthoDB" id="8455654at2"/>
<keyword evidence="1" id="KW-0732">Signal</keyword>
<feature type="signal peptide" evidence="1">
    <location>
        <begin position="1"/>
        <end position="17"/>
    </location>
</feature>
<dbReference type="InterPro" id="IPR031948">
    <property type="entry name" value="PliI"/>
</dbReference>
<dbReference type="CDD" id="cd09632">
    <property type="entry name" value="PliI_like"/>
    <property type="match status" value="1"/>
</dbReference>
<proteinExistence type="predicted"/>
<dbReference type="InterPro" id="IPR038643">
    <property type="entry name" value="PliI_sf"/>
</dbReference>
<dbReference type="Gene3D" id="2.40.128.460">
    <property type="entry name" value="Periplasmic lysozyme inhibitor of I-type lysozyme"/>
    <property type="match status" value="1"/>
</dbReference>
<dbReference type="PATRIC" id="fig|1268237.3.peg.977"/>
<evidence type="ECO:0000256" key="1">
    <source>
        <dbReference type="SAM" id="SignalP"/>
    </source>
</evidence>
<dbReference type="Proteomes" id="UP000023775">
    <property type="component" value="Unassembled WGS sequence"/>
</dbReference>
<evidence type="ECO:0000313" key="3">
    <source>
        <dbReference type="Proteomes" id="UP000023775"/>
    </source>
</evidence>
<organism evidence="2 3">
    <name type="scientific">Aeromonas diversa CDC 2478-85</name>
    <dbReference type="NCBI Taxonomy" id="1268237"/>
    <lineage>
        <taxon>Bacteria</taxon>
        <taxon>Pseudomonadati</taxon>
        <taxon>Pseudomonadota</taxon>
        <taxon>Gammaproteobacteria</taxon>
        <taxon>Aeromonadales</taxon>
        <taxon>Aeromonadaceae</taxon>
        <taxon>Aeromonas</taxon>
    </lineage>
</organism>
<sequence>MNYLLPALLVLASSAQATPFFEQLTLPAGQVVTVSSGPGEAASIGSYDVRLYTGRQPRFPLDEFIAGVVLPRDGTIKAVKLADLNGDKAPELIVIAQSAGSGGYLSADAFTVSDEGIESFNHVDGLTPDEDVLKALAAPPL</sequence>
<keyword evidence="3" id="KW-1185">Reference proteome</keyword>
<name>N9VCY0_9GAMM</name>
<comment type="caution">
    <text evidence="2">The sequence shown here is derived from an EMBL/GenBank/DDBJ whole genome shotgun (WGS) entry which is preliminary data.</text>
</comment>